<dbReference type="PROSITE" id="PS00061">
    <property type="entry name" value="ADH_SHORT"/>
    <property type="match status" value="1"/>
</dbReference>
<dbReference type="Gene3D" id="3.40.50.720">
    <property type="entry name" value="NAD(P)-binding Rossmann-like Domain"/>
    <property type="match status" value="1"/>
</dbReference>
<gene>
    <name evidence="3" type="ORF">E1269_18255</name>
</gene>
<dbReference type="Pfam" id="PF13561">
    <property type="entry name" value="adh_short_C2"/>
    <property type="match status" value="1"/>
</dbReference>
<protein>
    <submittedName>
        <fullName evidence="3">SDR family oxidoreductase</fullName>
    </submittedName>
</protein>
<comment type="caution">
    <text evidence="3">The sequence shown here is derived from an EMBL/GenBank/DDBJ whole genome shotgun (WGS) entry which is preliminary data.</text>
</comment>
<dbReference type="AlphaFoldDB" id="A0A4R5D8M4"/>
<dbReference type="SUPFAM" id="SSF51735">
    <property type="entry name" value="NAD(P)-binding Rossmann-fold domains"/>
    <property type="match status" value="1"/>
</dbReference>
<reference evidence="3 4" key="1">
    <citation type="submission" date="2019-03" db="EMBL/GenBank/DDBJ databases">
        <title>Draft genome sequences of novel Actinobacteria.</title>
        <authorList>
            <person name="Sahin N."/>
            <person name="Ay H."/>
            <person name="Saygin H."/>
        </authorList>
    </citation>
    <scope>NUCLEOTIDE SEQUENCE [LARGE SCALE GENOMIC DNA]</scope>
    <source>
        <strain evidence="3 4">5K138</strain>
    </source>
</reference>
<dbReference type="PANTHER" id="PTHR24321">
    <property type="entry name" value="DEHYDROGENASES, SHORT CHAIN"/>
    <property type="match status" value="1"/>
</dbReference>
<dbReference type="CDD" id="cd05233">
    <property type="entry name" value="SDR_c"/>
    <property type="match status" value="1"/>
</dbReference>
<dbReference type="Proteomes" id="UP000294739">
    <property type="component" value="Unassembled WGS sequence"/>
</dbReference>
<dbReference type="InterPro" id="IPR036291">
    <property type="entry name" value="NAD(P)-bd_dom_sf"/>
</dbReference>
<dbReference type="InParanoid" id="A0A4R5D8M4"/>
<dbReference type="InterPro" id="IPR020904">
    <property type="entry name" value="Sc_DH/Rdtase_CS"/>
</dbReference>
<dbReference type="PRINTS" id="PR00081">
    <property type="entry name" value="GDHRDH"/>
</dbReference>
<dbReference type="PANTHER" id="PTHR24321:SF15">
    <property type="entry name" value="OXIDOREDUCTASE UCPA"/>
    <property type="match status" value="1"/>
</dbReference>
<keyword evidence="4" id="KW-1185">Reference proteome</keyword>
<evidence type="ECO:0000256" key="2">
    <source>
        <dbReference type="ARBA" id="ARBA00023002"/>
    </source>
</evidence>
<comment type="similarity">
    <text evidence="1">Belongs to the short-chain dehydrogenases/reductases (SDR) family.</text>
</comment>
<dbReference type="RefSeq" id="WP_131897105.1">
    <property type="nucleotide sequence ID" value="NZ_SMKZ01000026.1"/>
</dbReference>
<evidence type="ECO:0000313" key="3">
    <source>
        <dbReference type="EMBL" id="TDE08250.1"/>
    </source>
</evidence>
<accession>A0A4R5D8M4</accession>
<dbReference type="FunCoup" id="A0A4R5D8M4">
    <property type="interactions" value="26"/>
</dbReference>
<dbReference type="InterPro" id="IPR002347">
    <property type="entry name" value="SDR_fam"/>
</dbReference>
<dbReference type="OrthoDB" id="286404at2"/>
<organism evidence="3 4">
    <name type="scientific">Jiangella asiatica</name>
    <dbReference type="NCBI Taxonomy" id="2530372"/>
    <lineage>
        <taxon>Bacteria</taxon>
        <taxon>Bacillati</taxon>
        <taxon>Actinomycetota</taxon>
        <taxon>Actinomycetes</taxon>
        <taxon>Jiangellales</taxon>
        <taxon>Jiangellaceae</taxon>
        <taxon>Jiangella</taxon>
    </lineage>
</organism>
<dbReference type="EMBL" id="SMKZ01000026">
    <property type="protein sequence ID" value="TDE08250.1"/>
    <property type="molecule type" value="Genomic_DNA"/>
</dbReference>
<keyword evidence="2" id="KW-0560">Oxidoreductase</keyword>
<evidence type="ECO:0000256" key="1">
    <source>
        <dbReference type="ARBA" id="ARBA00006484"/>
    </source>
</evidence>
<proteinExistence type="inferred from homology"/>
<evidence type="ECO:0000313" key="4">
    <source>
        <dbReference type="Proteomes" id="UP000294739"/>
    </source>
</evidence>
<name>A0A4R5D8M4_9ACTN</name>
<dbReference type="GO" id="GO:0016491">
    <property type="term" value="F:oxidoreductase activity"/>
    <property type="evidence" value="ECO:0007669"/>
    <property type="project" value="UniProtKB-KW"/>
</dbReference>
<dbReference type="FunFam" id="3.40.50.720:FF:000084">
    <property type="entry name" value="Short-chain dehydrogenase reductase"/>
    <property type="match status" value="1"/>
</dbReference>
<sequence>MASRYRDLFDLTGRIAVVMGAASGLGEASARFLAGMGARVVCADIDGEGVTATARRIADEGGTALSVRADLTRTDEVRAAVATAVDTYGRLDIGVTTPGINIRKRVATYTEEEFDRIVRLNLKGTFDFLKQASEVMVAQGSGSLVACSSMRANLVEPGLAVYASTKAAIQQLVRGLASEVGLSGVRVNTIAPGVIDTPLTRPLRDRPDVLKAYDEHTILGRWGSADEVAAAVAFLASDAASYITGTNLPVDAGWTVIDGRFDAQH</sequence>